<dbReference type="Pfam" id="PF00583">
    <property type="entry name" value="Acetyltransf_1"/>
    <property type="match status" value="1"/>
</dbReference>
<keyword evidence="2" id="KW-0012">Acyltransferase</keyword>
<dbReference type="InterPro" id="IPR016181">
    <property type="entry name" value="Acyl_CoA_acyltransferase"/>
</dbReference>
<sequence>MTLRCRPARREDVAAVVALLHDDLLGEGREHLADLTPYLAAFDAMAAETGNQLIVGEVSGRIVATYQLIFISGLSHAGTRRAEIEAVRVAANLRGQGLGADLIRDAEARARAAGCGVMQLTTNKARTRAHAFYCRLGYTPSHEGFKKALA</sequence>
<name>A0ABV3L2I3_9RHOB</name>
<feature type="domain" description="N-acetyltransferase" evidence="3">
    <location>
        <begin position="3"/>
        <end position="150"/>
    </location>
</feature>
<protein>
    <submittedName>
        <fullName evidence="4">GNAT family N-acetyltransferase</fullName>
    </submittedName>
</protein>
<gene>
    <name evidence="4" type="ORF">AB0T83_02955</name>
</gene>
<evidence type="ECO:0000313" key="4">
    <source>
        <dbReference type="EMBL" id="MEV8465740.1"/>
    </source>
</evidence>
<evidence type="ECO:0000256" key="2">
    <source>
        <dbReference type="ARBA" id="ARBA00023315"/>
    </source>
</evidence>
<dbReference type="PANTHER" id="PTHR43877:SF1">
    <property type="entry name" value="ACETYLTRANSFERASE"/>
    <property type="match status" value="1"/>
</dbReference>
<dbReference type="Proteomes" id="UP001553161">
    <property type="component" value="Unassembled WGS sequence"/>
</dbReference>
<proteinExistence type="predicted"/>
<dbReference type="InterPro" id="IPR000182">
    <property type="entry name" value="GNAT_dom"/>
</dbReference>
<keyword evidence="5" id="KW-1185">Reference proteome</keyword>
<reference evidence="4 5" key="1">
    <citation type="submission" date="2024-07" db="EMBL/GenBank/DDBJ databases">
        <authorList>
            <person name="Kang M."/>
        </authorList>
    </citation>
    <scope>NUCLEOTIDE SEQUENCE [LARGE SCALE GENOMIC DNA]</scope>
    <source>
        <strain evidence="4 5">DFM31</strain>
    </source>
</reference>
<organism evidence="4 5">
    <name type="scientific">Meridianimarinicoccus marinus</name>
    <dbReference type="NCBI Taxonomy" id="3231483"/>
    <lineage>
        <taxon>Bacteria</taxon>
        <taxon>Pseudomonadati</taxon>
        <taxon>Pseudomonadota</taxon>
        <taxon>Alphaproteobacteria</taxon>
        <taxon>Rhodobacterales</taxon>
        <taxon>Paracoccaceae</taxon>
        <taxon>Meridianimarinicoccus</taxon>
    </lineage>
</organism>
<evidence type="ECO:0000313" key="5">
    <source>
        <dbReference type="Proteomes" id="UP001553161"/>
    </source>
</evidence>
<comment type="caution">
    <text evidence="4">The sequence shown here is derived from an EMBL/GenBank/DDBJ whole genome shotgun (WGS) entry which is preliminary data.</text>
</comment>
<keyword evidence="1" id="KW-0808">Transferase</keyword>
<dbReference type="EMBL" id="JBFBVU010000002">
    <property type="protein sequence ID" value="MEV8465740.1"/>
    <property type="molecule type" value="Genomic_DNA"/>
</dbReference>
<accession>A0ABV3L2I3</accession>
<dbReference type="SUPFAM" id="SSF55729">
    <property type="entry name" value="Acyl-CoA N-acyltransferases (Nat)"/>
    <property type="match status" value="1"/>
</dbReference>
<dbReference type="CDD" id="cd04301">
    <property type="entry name" value="NAT_SF"/>
    <property type="match status" value="1"/>
</dbReference>
<evidence type="ECO:0000256" key="1">
    <source>
        <dbReference type="ARBA" id="ARBA00022679"/>
    </source>
</evidence>
<dbReference type="InterPro" id="IPR050832">
    <property type="entry name" value="Bact_Acetyltransf"/>
</dbReference>
<evidence type="ECO:0000259" key="3">
    <source>
        <dbReference type="PROSITE" id="PS51186"/>
    </source>
</evidence>
<dbReference type="PANTHER" id="PTHR43877">
    <property type="entry name" value="AMINOALKYLPHOSPHONATE N-ACETYLTRANSFERASE-RELATED-RELATED"/>
    <property type="match status" value="1"/>
</dbReference>
<dbReference type="Gene3D" id="3.40.630.30">
    <property type="match status" value="1"/>
</dbReference>
<dbReference type="PROSITE" id="PS51186">
    <property type="entry name" value="GNAT"/>
    <property type="match status" value="1"/>
</dbReference>
<dbReference type="RefSeq" id="WP_366191399.1">
    <property type="nucleotide sequence ID" value="NZ_JBFBVU010000002.1"/>
</dbReference>